<sequence>MTGIKRSSKQILPMVIGSTLVLGLIWLNTFIHQNSFSDSYGDFSFLIEIIPAVSLATLLNTLVMFRSAVWQSTYSTADCAQDAAWGAIAMMALLFCEIGGQGNVSFFSYSSVVLGSFTFPKRYIYDFWVIIWFPIQVDAILRAMKHEDFSRDAQQNGFTSLFVMTLEELLFFQAMPNIWQFDLLLLNTFTLAVAVWKYVPTEYAEKSILHVGLYAIIRTLCLPLQLKLPVEGDTICMLSSNWEALKVAVREIATHAAFFGTSDFLKVSAYAHYWLADNRTPVLQLLYYGGWAAVIGLALVLVGFIWVLVKLVDFRNARVHKEWSVYATAAGMLSYRAVCGMLYGFGAPWPVTLPFLGRNSLLDLSFFALILWGAWENIQISRHQHLEDTFVPAETLLDAGDQLHCQVHNPDGTPCTTDYLFDEPVLVSGKEGELSCTADEYALPEKSFTVFTTTVDSRTIRFILEHEPDEWELPDSSANELQQRVRQRYSAYHAPVSMESVHTDEYMEEPYDEDPETV</sequence>
<evidence type="ECO:0000313" key="2">
    <source>
        <dbReference type="EMBL" id="PDX80823.1"/>
    </source>
</evidence>
<feature type="transmembrane region" description="Helical" evidence="1">
    <location>
        <begin position="43"/>
        <end position="63"/>
    </location>
</feature>
<dbReference type="AlphaFoldDB" id="A0A2A7AP34"/>
<protein>
    <submittedName>
        <fullName evidence="2">Uncharacterized protein</fullName>
    </submittedName>
</protein>
<feature type="transmembrane region" description="Helical" evidence="1">
    <location>
        <begin position="123"/>
        <end position="141"/>
    </location>
</feature>
<gene>
    <name evidence="2" type="ORF">CGS58_09990</name>
</gene>
<keyword evidence="1" id="KW-0812">Transmembrane</keyword>
<accession>A0A2A7AP34</accession>
<dbReference type="EMBL" id="NMTY01000024">
    <property type="protein sequence ID" value="PDX80823.1"/>
    <property type="molecule type" value="Genomic_DNA"/>
</dbReference>
<keyword evidence="1" id="KW-1133">Transmembrane helix</keyword>
<keyword evidence="1" id="KW-0472">Membrane</keyword>
<dbReference type="RefSeq" id="WP_097839755.1">
    <property type="nucleotide sequence ID" value="NZ_NMTY01000024.1"/>
</dbReference>
<comment type="caution">
    <text evidence="2">The sequence shown here is derived from an EMBL/GenBank/DDBJ whole genome shotgun (WGS) entry which is preliminary data.</text>
</comment>
<feature type="transmembrane region" description="Helical" evidence="1">
    <location>
        <begin position="83"/>
        <end position="103"/>
    </location>
</feature>
<feature type="transmembrane region" description="Helical" evidence="1">
    <location>
        <begin position="323"/>
        <end position="343"/>
    </location>
</feature>
<feature type="transmembrane region" description="Helical" evidence="1">
    <location>
        <begin position="153"/>
        <end position="172"/>
    </location>
</feature>
<dbReference type="Proteomes" id="UP000220005">
    <property type="component" value="Unassembled WGS sequence"/>
</dbReference>
<evidence type="ECO:0000313" key="3">
    <source>
        <dbReference type="Proteomes" id="UP000220005"/>
    </source>
</evidence>
<feature type="transmembrane region" description="Helical" evidence="1">
    <location>
        <begin position="285"/>
        <end position="311"/>
    </location>
</feature>
<name>A0A2A7AP34_9FIRM</name>
<feature type="transmembrane region" description="Helical" evidence="1">
    <location>
        <begin position="12"/>
        <end position="31"/>
    </location>
</feature>
<reference evidence="2 3" key="1">
    <citation type="journal article" date="2017" name="Front. Microbiol.">
        <title>New Insights into the Diversity of the Genus Faecalibacterium.</title>
        <authorList>
            <person name="Benevides L."/>
            <person name="Burman S."/>
            <person name="Martin R."/>
            <person name="Robert V."/>
            <person name="Thomas M."/>
            <person name="Miquel S."/>
            <person name="Chain F."/>
            <person name="Sokol H."/>
            <person name="Bermudez-Humaran L.G."/>
            <person name="Morrison M."/>
            <person name="Langella P."/>
            <person name="Azevedo V.A."/>
            <person name="Chatel J.M."/>
            <person name="Soares S."/>
        </authorList>
    </citation>
    <scope>NUCLEOTIDE SEQUENCE [LARGE SCALE GENOMIC DNA]</scope>
    <source>
        <strain evidence="2 3">CNCM I 4575</strain>
    </source>
</reference>
<evidence type="ECO:0000256" key="1">
    <source>
        <dbReference type="SAM" id="Phobius"/>
    </source>
</evidence>
<proteinExistence type="predicted"/>
<organism evidence="2 3">
    <name type="scientific">Faecalibacterium prausnitzii</name>
    <dbReference type="NCBI Taxonomy" id="853"/>
    <lineage>
        <taxon>Bacteria</taxon>
        <taxon>Bacillati</taxon>
        <taxon>Bacillota</taxon>
        <taxon>Clostridia</taxon>
        <taxon>Eubacteriales</taxon>
        <taxon>Oscillospiraceae</taxon>
        <taxon>Faecalibacterium</taxon>
    </lineage>
</organism>